<dbReference type="InterPro" id="IPR046282">
    <property type="entry name" value="DUF6319"/>
</dbReference>
<proteinExistence type="predicted"/>
<feature type="compositionally biased region" description="Low complexity" evidence="2">
    <location>
        <begin position="96"/>
        <end position="133"/>
    </location>
</feature>
<keyword evidence="4" id="KW-1185">Reference proteome</keyword>
<name>A0ABZ2TY75_9ACTN</name>
<dbReference type="EMBL" id="CP136137">
    <property type="protein sequence ID" value="WYY06312.1"/>
    <property type="molecule type" value="Genomic_DNA"/>
</dbReference>
<keyword evidence="1" id="KW-0175">Coiled coil</keyword>
<evidence type="ECO:0000313" key="4">
    <source>
        <dbReference type="Proteomes" id="UP001479933"/>
    </source>
</evidence>
<feature type="coiled-coil region" evidence="1">
    <location>
        <begin position="211"/>
        <end position="245"/>
    </location>
</feature>
<evidence type="ECO:0000313" key="3">
    <source>
        <dbReference type="EMBL" id="WYY06312.1"/>
    </source>
</evidence>
<reference evidence="3 4" key="1">
    <citation type="journal article" date="2023" name="Virus Evol.">
        <title>Computational host range prediction-The good, the bad, and the ugly.</title>
        <authorList>
            <person name="Howell A.A."/>
            <person name="Versoza C.J."/>
            <person name="Pfeifer S.P."/>
        </authorList>
    </citation>
    <scope>NUCLEOTIDE SEQUENCE [LARGE SCALE GENOMIC DNA]</scope>
    <source>
        <strain evidence="3 4">1610/1b</strain>
    </source>
</reference>
<dbReference type="RefSeq" id="WP_066162306.1">
    <property type="nucleotide sequence ID" value="NZ_CP136137.1"/>
</dbReference>
<evidence type="ECO:0000256" key="2">
    <source>
        <dbReference type="SAM" id="MobiDB-lite"/>
    </source>
</evidence>
<sequence length="247" mass="25653">MPPRRRSVSESLTADDLATLTTALADGRRATVYLREGTPSLGLAPGASARVVSIDGTTLTIKPRGVDDELPYEADELRITKTAPPAPEKPKRAAPVRKAVAPKPAAVARTTPPAAPLKAAAPTPPTTTAATTPADKKTAPKKTTTTPARRAGAKKPPASVTVTLFGSSDNEWSVAVARGGRKPARSRSVAPDSVESAMRELGDAATIDATSSILNAAREEAQRRVEELSRELQAARDALAALEGTAE</sequence>
<gene>
    <name evidence="3" type="ORF">RVF87_14705</name>
</gene>
<organism evidence="3 4">
    <name type="scientific">Gordonia hydrophobica</name>
    <dbReference type="NCBI Taxonomy" id="40516"/>
    <lineage>
        <taxon>Bacteria</taxon>
        <taxon>Bacillati</taxon>
        <taxon>Actinomycetota</taxon>
        <taxon>Actinomycetes</taxon>
        <taxon>Mycobacteriales</taxon>
        <taxon>Gordoniaceae</taxon>
        <taxon>Gordonia</taxon>
    </lineage>
</organism>
<accession>A0ABZ2TY75</accession>
<protein>
    <submittedName>
        <fullName evidence="3">DUF6319 family protein</fullName>
    </submittedName>
</protein>
<feature type="region of interest" description="Disordered" evidence="2">
    <location>
        <begin position="80"/>
        <end position="159"/>
    </location>
</feature>
<feature type="compositionally biased region" description="Low complexity" evidence="2">
    <location>
        <begin position="141"/>
        <end position="158"/>
    </location>
</feature>
<dbReference type="Proteomes" id="UP001479933">
    <property type="component" value="Chromosome"/>
</dbReference>
<evidence type="ECO:0000256" key="1">
    <source>
        <dbReference type="SAM" id="Coils"/>
    </source>
</evidence>
<dbReference type="Pfam" id="PF19844">
    <property type="entry name" value="DUF6319"/>
    <property type="match status" value="1"/>
</dbReference>